<dbReference type="EMBL" id="VMNK01000015">
    <property type="protein sequence ID" value="TVO53236.1"/>
    <property type="molecule type" value="Genomic_DNA"/>
</dbReference>
<feature type="signal peptide" evidence="1">
    <location>
        <begin position="1"/>
        <end position="22"/>
    </location>
</feature>
<reference evidence="3 4" key="1">
    <citation type="submission" date="2019-07" db="EMBL/GenBank/DDBJ databases">
        <title>The pathways for chlorine oxyanion respiration interact through the shared metabolite chlorate.</title>
        <authorList>
            <person name="Barnum T.P."/>
            <person name="Cheng Y."/>
            <person name="Hill K.A."/>
            <person name="Lucas L.N."/>
            <person name="Carlson H.K."/>
            <person name="Coates J.D."/>
        </authorList>
    </citation>
    <scope>NUCLEOTIDE SEQUENCE [LARGE SCALE GENOMIC DNA]</scope>
    <source>
        <strain evidence="3 4">SFB-3</strain>
    </source>
</reference>
<comment type="caution">
    <text evidence="3">The sequence shown here is derived from an EMBL/GenBank/DDBJ whole genome shotgun (WGS) entry which is preliminary data.</text>
</comment>
<evidence type="ECO:0000259" key="2">
    <source>
        <dbReference type="Pfam" id="PF07589"/>
    </source>
</evidence>
<dbReference type="Proteomes" id="UP000319502">
    <property type="component" value="Unassembled WGS sequence"/>
</dbReference>
<dbReference type="AlphaFoldDB" id="A0A557QK05"/>
<evidence type="ECO:0000313" key="3">
    <source>
        <dbReference type="EMBL" id="TVO53236.1"/>
    </source>
</evidence>
<sequence>MRSRIRPLMFAALLGLATGAHAALTPILADCDPNYPVWNGSGVSCSAVAAQTDATQVNQGAPDGHAYSLGIPTLGVTGVAVFQVSTPFTGTFSIHDFDDGLVNEAADVFVALADAFGNFDATSTMYAGTVNNGGGNPAAALTDLTVAGFWEFIYIQDASLVQYPGSNTTDGFDIDSIAFGDPVTVPEPASLLLLGLGSLGLIRRRMAT</sequence>
<proteinExistence type="predicted"/>
<name>A0A557QK05_9RHOO</name>
<dbReference type="NCBIfam" id="TIGR02595">
    <property type="entry name" value="PEP_CTERM"/>
    <property type="match status" value="1"/>
</dbReference>
<feature type="domain" description="Ice-binding protein C-terminal" evidence="2">
    <location>
        <begin position="184"/>
        <end position="205"/>
    </location>
</feature>
<keyword evidence="1" id="KW-0732">Signal</keyword>
<evidence type="ECO:0000256" key="1">
    <source>
        <dbReference type="SAM" id="SignalP"/>
    </source>
</evidence>
<dbReference type="InterPro" id="IPR013424">
    <property type="entry name" value="Ice-binding_C"/>
</dbReference>
<dbReference type="RefSeq" id="WP_144310477.1">
    <property type="nucleotide sequence ID" value="NZ_VMNK01000015.1"/>
</dbReference>
<accession>A0A557QK05</accession>
<protein>
    <submittedName>
        <fullName evidence="3">PEP-CTERM sorting domain-containing protein</fullName>
    </submittedName>
</protein>
<dbReference type="Pfam" id="PF07589">
    <property type="entry name" value="PEP-CTERM"/>
    <property type="match status" value="1"/>
</dbReference>
<feature type="chain" id="PRO_5022085782" evidence="1">
    <location>
        <begin position="23"/>
        <end position="208"/>
    </location>
</feature>
<organism evidence="3 4">
    <name type="scientific">Denitromonas halophila</name>
    <dbReference type="NCBI Taxonomy" id="1629404"/>
    <lineage>
        <taxon>Bacteria</taxon>
        <taxon>Pseudomonadati</taxon>
        <taxon>Pseudomonadota</taxon>
        <taxon>Betaproteobacteria</taxon>
        <taxon>Rhodocyclales</taxon>
        <taxon>Zoogloeaceae</taxon>
        <taxon>Denitromonas</taxon>
    </lineage>
</organism>
<keyword evidence="4" id="KW-1185">Reference proteome</keyword>
<evidence type="ECO:0000313" key="4">
    <source>
        <dbReference type="Proteomes" id="UP000319502"/>
    </source>
</evidence>
<gene>
    <name evidence="3" type="ORF">FHP91_15710</name>
</gene>